<dbReference type="GO" id="GO:0005576">
    <property type="term" value="C:extracellular region"/>
    <property type="evidence" value="ECO:0007669"/>
    <property type="project" value="InterPro"/>
</dbReference>
<dbReference type="GO" id="GO:0006869">
    <property type="term" value="P:lipid transport"/>
    <property type="evidence" value="ECO:0007669"/>
    <property type="project" value="InterPro"/>
</dbReference>
<evidence type="ECO:0000313" key="6">
    <source>
        <dbReference type="Proteomes" id="UP000242457"/>
    </source>
</evidence>
<organism evidence="5 6">
    <name type="scientific">Apis cerana cerana</name>
    <name type="common">Oriental honeybee</name>
    <dbReference type="NCBI Taxonomy" id="94128"/>
    <lineage>
        <taxon>Eukaryota</taxon>
        <taxon>Metazoa</taxon>
        <taxon>Ecdysozoa</taxon>
        <taxon>Arthropoda</taxon>
        <taxon>Hexapoda</taxon>
        <taxon>Insecta</taxon>
        <taxon>Pterygota</taxon>
        <taxon>Neoptera</taxon>
        <taxon>Endopterygota</taxon>
        <taxon>Hymenoptera</taxon>
        <taxon>Apocrita</taxon>
        <taxon>Aculeata</taxon>
        <taxon>Apoidea</taxon>
        <taxon>Anthophila</taxon>
        <taxon>Apidae</taxon>
        <taxon>Apis</taxon>
    </lineage>
</organism>
<dbReference type="InterPro" id="IPR009818">
    <property type="entry name" value="PAM2_motif"/>
</dbReference>
<dbReference type="Pfam" id="PF06741">
    <property type="entry name" value="LsmAD"/>
    <property type="match status" value="1"/>
</dbReference>
<keyword evidence="6" id="KW-1185">Reference proteome</keyword>
<feature type="compositionally biased region" description="Polar residues" evidence="2">
    <location>
        <begin position="910"/>
        <end position="944"/>
    </location>
</feature>
<name>A0A2A3ESF8_APICC</name>
<feature type="compositionally biased region" description="Polar residues" evidence="2">
    <location>
        <begin position="1115"/>
        <end position="1124"/>
    </location>
</feature>
<feature type="region of interest" description="Disordered" evidence="2">
    <location>
        <begin position="1375"/>
        <end position="1461"/>
    </location>
</feature>
<dbReference type="InterPro" id="IPR010009">
    <property type="entry name" value="ApoLp-III"/>
</dbReference>
<evidence type="ECO:0000256" key="2">
    <source>
        <dbReference type="SAM" id="MobiDB-lite"/>
    </source>
</evidence>
<feature type="compositionally biased region" description="Low complexity" evidence="2">
    <location>
        <begin position="1137"/>
        <end position="1186"/>
    </location>
</feature>
<dbReference type="CDD" id="cd13769">
    <property type="entry name" value="ApoLp-III_like"/>
    <property type="match status" value="1"/>
</dbReference>
<evidence type="ECO:0000259" key="4">
    <source>
        <dbReference type="SMART" id="SM01272"/>
    </source>
</evidence>
<feature type="compositionally biased region" description="Pro residues" evidence="2">
    <location>
        <begin position="1439"/>
        <end position="1453"/>
    </location>
</feature>
<feature type="region of interest" description="Disordered" evidence="2">
    <location>
        <begin position="1473"/>
        <end position="1499"/>
    </location>
</feature>
<feature type="region of interest" description="Disordered" evidence="2">
    <location>
        <begin position="877"/>
        <end position="944"/>
    </location>
</feature>
<comment type="similarity">
    <text evidence="1">Belongs to the ataxin-2 family.</text>
</comment>
<keyword evidence="3" id="KW-1133">Transmembrane helix</keyword>
<evidence type="ECO:0000256" key="3">
    <source>
        <dbReference type="SAM" id="Phobius"/>
    </source>
</evidence>
<dbReference type="InterPro" id="IPR045117">
    <property type="entry name" value="ATXN2-like"/>
</dbReference>
<dbReference type="Pfam" id="PF14438">
    <property type="entry name" value="SM-ATX"/>
    <property type="match status" value="1"/>
</dbReference>
<proteinExistence type="inferred from homology"/>
<dbReference type="SUPFAM" id="SSF47857">
    <property type="entry name" value="Apolipophorin-III"/>
    <property type="match status" value="1"/>
</dbReference>
<protein>
    <submittedName>
        <fullName evidence="5">Ataxin-2</fullName>
    </submittedName>
</protein>
<dbReference type="GO" id="GO:0034063">
    <property type="term" value="P:stress granule assembly"/>
    <property type="evidence" value="ECO:0007669"/>
    <property type="project" value="TreeGrafter"/>
</dbReference>
<dbReference type="OrthoDB" id="2275718at2759"/>
<feature type="transmembrane region" description="Helical" evidence="3">
    <location>
        <begin position="7"/>
        <end position="24"/>
    </location>
</feature>
<dbReference type="PANTHER" id="PTHR12854:SF7">
    <property type="entry name" value="ATAXIN-2 HOMOLOG"/>
    <property type="match status" value="1"/>
</dbReference>
<dbReference type="InterPro" id="IPR025852">
    <property type="entry name" value="SM_dom_ATX"/>
</dbReference>
<accession>A0A2A3ESF8</accession>
<feature type="region of interest" description="Disordered" evidence="2">
    <location>
        <begin position="608"/>
        <end position="661"/>
    </location>
</feature>
<keyword evidence="3" id="KW-0472">Membrane</keyword>
<dbReference type="Proteomes" id="UP000242457">
    <property type="component" value="Unassembled WGS sequence"/>
</dbReference>
<feature type="compositionally biased region" description="Polar residues" evidence="2">
    <location>
        <begin position="1487"/>
        <end position="1499"/>
    </location>
</feature>
<dbReference type="GO" id="GO:0010494">
    <property type="term" value="C:cytoplasmic stress granule"/>
    <property type="evidence" value="ECO:0007669"/>
    <property type="project" value="TreeGrafter"/>
</dbReference>
<dbReference type="Pfam" id="PF07464">
    <property type="entry name" value="ApoLp-III"/>
    <property type="match status" value="1"/>
</dbReference>
<dbReference type="PANTHER" id="PTHR12854">
    <property type="entry name" value="ATAXIN 2-RELATED"/>
    <property type="match status" value="1"/>
</dbReference>
<feature type="domain" description="LsmAD" evidence="4">
    <location>
        <begin position="813"/>
        <end position="879"/>
    </location>
</feature>
<feature type="compositionally biased region" description="Low complexity" evidence="2">
    <location>
        <begin position="1207"/>
        <end position="1228"/>
    </location>
</feature>
<keyword evidence="3" id="KW-0812">Transmembrane</keyword>
<feature type="compositionally biased region" description="Low complexity" evidence="2">
    <location>
        <begin position="628"/>
        <end position="640"/>
    </location>
</feature>
<reference evidence="5 6" key="1">
    <citation type="submission" date="2014-07" db="EMBL/GenBank/DDBJ databases">
        <title>Genomic and transcriptomic analysis on Apis cerana provide comprehensive insights into honey bee biology.</title>
        <authorList>
            <person name="Diao Q."/>
            <person name="Sun L."/>
            <person name="Zheng H."/>
            <person name="Zheng H."/>
            <person name="Xu S."/>
            <person name="Wang S."/>
            <person name="Zeng Z."/>
            <person name="Hu F."/>
            <person name="Su S."/>
            <person name="Wu J."/>
        </authorList>
    </citation>
    <scope>NUCLEOTIDE SEQUENCE [LARGE SCALE GENOMIC DNA]</scope>
    <source>
        <tissue evidence="5">Pupae without intestine</tissue>
    </source>
</reference>
<dbReference type="GO" id="GO:0003729">
    <property type="term" value="F:mRNA binding"/>
    <property type="evidence" value="ECO:0007669"/>
    <property type="project" value="TreeGrafter"/>
</dbReference>
<dbReference type="STRING" id="94128.A0A2A3ESF8"/>
<evidence type="ECO:0000313" key="5">
    <source>
        <dbReference type="EMBL" id="PBC34212.1"/>
    </source>
</evidence>
<feature type="compositionally biased region" description="Basic and acidic residues" evidence="2">
    <location>
        <begin position="1092"/>
        <end position="1101"/>
    </location>
</feature>
<dbReference type="Gene3D" id="1.20.120.20">
    <property type="entry name" value="Apolipoprotein"/>
    <property type="match status" value="1"/>
</dbReference>
<evidence type="ECO:0000256" key="1">
    <source>
        <dbReference type="ARBA" id="ARBA00007503"/>
    </source>
</evidence>
<dbReference type="SMART" id="SM01272">
    <property type="entry name" value="LsmAD"/>
    <property type="match status" value="1"/>
</dbReference>
<feature type="compositionally biased region" description="Pro residues" evidence="2">
    <location>
        <begin position="1419"/>
        <end position="1432"/>
    </location>
</feature>
<sequence length="1499" mass="167447">MKNKASSVSLFYMVLNTIIFIVIIQKTDAITERVENSLSTLHHGLQSIILQSLQIPSRSYKKEDILIVEDPSNNDNPNVENETREKELNVKDNSKNLPESYLENFLSKYTDEFSETQIDCSQSNSSLLETLENYSCNTEALNYGHQHIIEIIIHESFCELNKLFHYILIAVKNLQSESSLIWLFNIVQDIISFGELIINETLPEIIEVELSNLEEFLRNPENIKNLINNIKKSVPIFIPIAKKKIEDLKEIGKKLFIWGKQLITSFHNFVLYPLEEIKSLFFDAIIWVESIFNDLLNYIRQKLYQYIVTLEEGINILQTFYNSYYASGFSETLNKIFSIIESSDSFLMNEEKANPLPQDAQQSVSSNFDDLTNKAKQIFDDAKGALEKSELNDALEKAKSFIGQAGENIRKEIEKIAENVILISEAKVAPTSTTNSQGSPDIQLTELISQAQANINNLAKQIQEQWNIPDQETIVKTVKDQSTNFVNNIQDYIKNVTEEVKTKTPELERSWNDVKTMLNKVVDDISSGIPNAQQQVAELQSKFQQGVQTLLKESDKAAKSLNQHSGKIQEDLAKFTKQAVDIAVQATQNLNNQLQTVAAQKITGKLVKIPVPTRKREGPQQTGGRNPSTTGEESSSSGKMNSKRKNRSNTNRSPRARGPQERCVAAEGVYNNAHFMHAITSHVGNIVQIQTLNGSIYEGIFRTFSSQFDVVLEMAHRVEGSGKISVESVVEKLIFKPQDIITMSAKDVDLDYAIRDTFRTDTVISKYNGLIGEKELEPWDAPPATMNGDDLKLDGTTNGWDADDMFRKNEQKYGVQTTYEPTLAAYTLPLQRKDTKDYKEQEQKAAEIANEIESQPNYKARLELENGDEEERFAAVVRPTEGKYIPPPLKKKNGNSAKLMRSSEPPPSPGSATANKNVFNQQSPSNVNVNIPPTSNLPIGIQNTHPSVQHSVSLNMGMPPSGVVVTYNNPPPPFVPPPTTQPPPPVPVIQQSQPQSQTTSAVSQVTFPPQQQQQTSSKINTEKRDRPGRQQVYQADKAPPAPFPQTNVTTSHQQQQSSHQQHGQLQQQNSVEGQRCEIVSHKSDHRKVPTPRSREEQHSELRQFASDFKLAETPAQDTTPVTRKQQQHQHQHQQDAHSSPQITQTHHQSSHQHTTSQQSQQQPQQLQQHPNPPQQQQQQQSHQNQTVSEETVVTSKPPPGPLPLRPTSPSQSQQQTSTSTPTVSQASQEATVDKITTAFKKSTLNPNAKEFNPNTKPFTPRSPSTPTPSRPHTPQTPQYTGATMPATVVMPAYVMTSQPPTAFSQPPAQPVTRFRKGQYLVPVMHAQHRAQDIASQMQVVAATGQPLMAPAPLHPPFQVPYPGQPAYQQMVRMVQAPPPPPHMATPYHHHDSPGPQAPGIQYMGPHTHPHPHVAQQPPSQTPSPANPNPPHTPGTYNPPGTPQPTYPPPPPQGHAPSYPIMCPIIPPHIPIPPQHMQYLPPQPPPGAQQTIPVILPHNQ</sequence>
<dbReference type="EMBL" id="KZ288192">
    <property type="protein sequence ID" value="PBC34212.1"/>
    <property type="molecule type" value="Genomic_DNA"/>
</dbReference>
<dbReference type="GO" id="GO:0008289">
    <property type="term" value="F:lipid binding"/>
    <property type="evidence" value="ECO:0007669"/>
    <property type="project" value="InterPro"/>
</dbReference>
<feature type="compositionally biased region" description="Pro residues" evidence="2">
    <location>
        <begin position="969"/>
        <end position="987"/>
    </location>
</feature>
<feature type="compositionally biased region" description="Low complexity" evidence="2">
    <location>
        <begin position="988"/>
        <end position="1016"/>
    </location>
</feature>
<dbReference type="Pfam" id="PF07145">
    <property type="entry name" value="PAM2"/>
    <property type="match status" value="1"/>
</dbReference>
<gene>
    <name evidence="5" type="ORF">APICC_06546</name>
</gene>
<feature type="compositionally biased region" description="Pro residues" evidence="2">
    <location>
        <begin position="1196"/>
        <end position="1206"/>
    </location>
</feature>
<feature type="compositionally biased region" description="Low complexity" evidence="2">
    <location>
        <begin position="1051"/>
        <end position="1068"/>
    </location>
</feature>
<feature type="region of interest" description="Disordered" evidence="2">
    <location>
        <begin position="963"/>
        <end position="1281"/>
    </location>
</feature>
<dbReference type="InterPro" id="IPR009604">
    <property type="entry name" value="LsmAD_domain"/>
</dbReference>